<dbReference type="AlphaFoldDB" id="A0A5C4S1E6"/>
<gene>
    <name evidence="5" type="primary">rplY</name>
    <name evidence="5" type="synonym">ctc</name>
    <name evidence="9" type="ORF">FGF68_03760</name>
</gene>
<evidence type="ECO:0000256" key="5">
    <source>
        <dbReference type="HAMAP-Rule" id="MF_01334"/>
    </source>
</evidence>
<dbReference type="NCBIfam" id="TIGR00731">
    <property type="entry name" value="bL25_bact_ctc"/>
    <property type="match status" value="1"/>
</dbReference>
<dbReference type="SUPFAM" id="SSF50715">
    <property type="entry name" value="Ribosomal protein L25-like"/>
    <property type="match status" value="1"/>
</dbReference>
<evidence type="ECO:0000256" key="1">
    <source>
        <dbReference type="ARBA" id="ARBA00022730"/>
    </source>
</evidence>
<dbReference type="Gene3D" id="2.40.240.10">
    <property type="entry name" value="Ribosomal Protein L25, Chain P"/>
    <property type="match status" value="1"/>
</dbReference>
<comment type="similarity">
    <text evidence="5">Belongs to the bacterial ribosomal protein bL25 family. CTC subfamily.</text>
</comment>
<dbReference type="GO" id="GO:0003735">
    <property type="term" value="F:structural constituent of ribosome"/>
    <property type="evidence" value="ECO:0007669"/>
    <property type="project" value="InterPro"/>
</dbReference>
<proteinExistence type="inferred from homology"/>
<feature type="domain" description="Large ribosomal subunit protein bL25 beta" evidence="8">
    <location>
        <begin position="100"/>
        <end position="185"/>
    </location>
</feature>
<organism evidence="9 10">
    <name type="scientific">Prosthecochloris vibrioformis</name>
    <name type="common">Chlorobium vibrioforme</name>
    <dbReference type="NCBI Taxonomy" id="1098"/>
    <lineage>
        <taxon>Bacteria</taxon>
        <taxon>Pseudomonadati</taxon>
        <taxon>Chlorobiota</taxon>
        <taxon>Chlorobiia</taxon>
        <taxon>Chlorobiales</taxon>
        <taxon>Chlorobiaceae</taxon>
        <taxon>Prosthecochloris</taxon>
    </lineage>
</organism>
<dbReference type="Proteomes" id="UP000309544">
    <property type="component" value="Unassembled WGS sequence"/>
</dbReference>
<comment type="function">
    <text evidence="5">This is one of the proteins that binds to the 5S RNA in the ribosome where it forms part of the central protuberance.</text>
</comment>
<dbReference type="CDD" id="cd00495">
    <property type="entry name" value="Ribosomal_L25_TL5_CTC"/>
    <property type="match status" value="1"/>
</dbReference>
<feature type="domain" description="Large ribosomal subunit protein bL25 L25" evidence="7">
    <location>
        <begin position="6"/>
        <end position="91"/>
    </location>
</feature>
<dbReference type="RefSeq" id="WP_139626294.1">
    <property type="nucleotide sequence ID" value="NZ_VDCI01000002.1"/>
</dbReference>
<evidence type="ECO:0000259" key="7">
    <source>
        <dbReference type="Pfam" id="PF01386"/>
    </source>
</evidence>
<dbReference type="HAMAP" id="MF_01334">
    <property type="entry name" value="Ribosomal_bL25_CTC"/>
    <property type="match status" value="1"/>
</dbReference>
<dbReference type="InterPro" id="IPR011035">
    <property type="entry name" value="Ribosomal_bL25/Gln-tRNA_synth"/>
</dbReference>
<evidence type="ECO:0000256" key="4">
    <source>
        <dbReference type="ARBA" id="ARBA00023274"/>
    </source>
</evidence>
<reference evidence="9 10" key="1">
    <citation type="submission" date="2019-05" db="EMBL/GenBank/DDBJ databases">
        <title>Draft Whole-Genome sequence of the green sulfur bacterium Prosthecochloris vibrioformis DSM 260.</title>
        <authorList>
            <person name="Meyer T.E."/>
            <person name="Kyndt J.A."/>
        </authorList>
    </citation>
    <scope>NUCLEOTIDE SEQUENCE [LARGE SCALE GENOMIC DNA]</scope>
    <source>
        <strain evidence="9 10">DSM 260</strain>
    </source>
</reference>
<dbReference type="GO" id="GO:0008097">
    <property type="term" value="F:5S rRNA binding"/>
    <property type="evidence" value="ECO:0007669"/>
    <property type="project" value="InterPro"/>
</dbReference>
<evidence type="ECO:0000256" key="3">
    <source>
        <dbReference type="ARBA" id="ARBA00022980"/>
    </source>
</evidence>
<dbReference type="EMBL" id="VDCI01000002">
    <property type="protein sequence ID" value="TNJ37343.1"/>
    <property type="molecule type" value="Genomic_DNA"/>
</dbReference>
<dbReference type="Pfam" id="PF01386">
    <property type="entry name" value="Ribosomal_L25p"/>
    <property type="match status" value="1"/>
</dbReference>
<evidence type="ECO:0000313" key="10">
    <source>
        <dbReference type="Proteomes" id="UP000309544"/>
    </source>
</evidence>
<comment type="subunit">
    <text evidence="5">Part of the 50S ribosomal subunit; part of the 5S rRNA/L5/L18/L25 subcomplex. Contacts the 5S rRNA. Binds to the 5S rRNA independently of L5 and L18.</text>
</comment>
<dbReference type="GO" id="GO:0006412">
    <property type="term" value="P:translation"/>
    <property type="evidence" value="ECO:0007669"/>
    <property type="project" value="UniProtKB-UniRule"/>
</dbReference>
<accession>A0A5C4S1E6</accession>
<evidence type="ECO:0000259" key="8">
    <source>
        <dbReference type="Pfam" id="PF14693"/>
    </source>
</evidence>
<name>A0A5C4S1E6_PROVB</name>
<sequence length="204" mass="21779">METLVLAAEPRACTKNEAQKLRKEGKVPVVVYHKGEENAHISVDAIALEKIAHSPESHIINLKFPDGATKLSLIKELQLDPVSDKVIHADFQFFTKGEIMEMEVPLSFSGKAPGIVAGGKMQVLLHSVTVKGAPSNIPDHLDIDISAMELGDTMHLGQIPEEITGGKFEVVGNPDTPVVSITAPRVEAEGSTEAEAATAEEGEA</sequence>
<protein>
    <recommendedName>
        <fullName evidence="5">Large ribosomal subunit protein bL25</fullName>
    </recommendedName>
    <alternativeName>
        <fullName evidence="5">General stress protein CTC</fullName>
    </alternativeName>
</protein>
<dbReference type="InterPro" id="IPR001021">
    <property type="entry name" value="Ribosomal_bL25_long"/>
</dbReference>
<dbReference type="InterPro" id="IPR020930">
    <property type="entry name" value="Ribosomal_uL5_bac-type"/>
</dbReference>
<dbReference type="PANTHER" id="PTHR33284">
    <property type="entry name" value="RIBOSOMAL PROTEIN L25/GLN-TRNA SYNTHETASE, ANTI-CODON-BINDING DOMAIN-CONTAINING PROTEIN"/>
    <property type="match status" value="1"/>
</dbReference>
<feature type="region of interest" description="Disordered" evidence="6">
    <location>
        <begin position="185"/>
        <end position="204"/>
    </location>
</feature>
<keyword evidence="10" id="KW-1185">Reference proteome</keyword>
<keyword evidence="4 5" id="KW-0687">Ribonucleoprotein</keyword>
<dbReference type="Gene3D" id="2.170.120.20">
    <property type="entry name" value="Ribosomal protein L25, beta domain"/>
    <property type="match status" value="1"/>
</dbReference>
<dbReference type="InterPro" id="IPR029751">
    <property type="entry name" value="Ribosomal_L25_dom"/>
</dbReference>
<comment type="caution">
    <text evidence="9">The sequence shown here is derived from an EMBL/GenBank/DDBJ whole genome shotgun (WGS) entry which is preliminary data.</text>
</comment>
<evidence type="ECO:0000256" key="6">
    <source>
        <dbReference type="SAM" id="MobiDB-lite"/>
    </source>
</evidence>
<dbReference type="PANTHER" id="PTHR33284:SF1">
    <property type="entry name" value="RIBOSOMAL PROTEIN L25_GLN-TRNA SYNTHETASE, ANTI-CODON-BINDING DOMAIN-CONTAINING PROTEIN"/>
    <property type="match status" value="1"/>
</dbReference>
<keyword evidence="1 5" id="KW-0699">rRNA-binding</keyword>
<dbReference type="GO" id="GO:0022625">
    <property type="term" value="C:cytosolic large ribosomal subunit"/>
    <property type="evidence" value="ECO:0007669"/>
    <property type="project" value="TreeGrafter"/>
</dbReference>
<evidence type="ECO:0000256" key="2">
    <source>
        <dbReference type="ARBA" id="ARBA00022884"/>
    </source>
</evidence>
<dbReference type="Pfam" id="PF14693">
    <property type="entry name" value="Ribosomal_TL5_C"/>
    <property type="match status" value="1"/>
</dbReference>
<keyword evidence="2 5" id="KW-0694">RNA-binding</keyword>
<keyword evidence="3 5" id="KW-0689">Ribosomal protein</keyword>
<evidence type="ECO:0000313" key="9">
    <source>
        <dbReference type="EMBL" id="TNJ37343.1"/>
    </source>
</evidence>
<dbReference type="InterPro" id="IPR020057">
    <property type="entry name" value="Ribosomal_bL25_b-dom"/>
</dbReference>
<dbReference type="InterPro" id="IPR020056">
    <property type="entry name" value="Rbsml_bL25/Gln-tRNA_synth_N"/>
</dbReference>
<dbReference type="InterPro" id="IPR037121">
    <property type="entry name" value="Ribosomal_bL25_C"/>
</dbReference>
<dbReference type="NCBIfam" id="NF004136">
    <property type="entry name" value="PRK05618.3-2"/>
    <property type="match status" value="1"/>
</dbReference>